<dbReference type="AntiFam" id="ANF00261">
    <property type="entry name" value="Protein of unknown function (DUF1534)"/>
</dbReference>
<proteinExistence type="predicted"/>
<accession>A0AAD0PTP0</accession>
<evidence type="ECO:0000313" key="1">
    <source>
        <dbReference type="EMBL" id="AXH58795.1"/>
    </source>
</evidence>
<dbReference type="Proteomes" id="UP000006426">
    <property type="component" value="Chromosome"/>
</dbReference>
<gene>
    <name evidence="1" type="ORF">PLA107_028865</name>
</gene>
<reference evidence="1 2" key="1">
    <citation type="journal article" date="2011" name="PLoS Pathog.">
        <title>Dynamic evolution of pathogenicity revealed by sequencing and comparative genomics of 19 Pseudomonas syringae isolates.</title>
        <authorList>
            <person name="Baltrus D.A."/>
            <person name="Nishimura M.T."/>
            <person name="Romanchuk A."/>
            <person name="Chang J.H."/>
            <person name="Mukhtar M.S."/>
            <person name="Cherkis K."/>
            <person name="Roach J."/>
            <person name="Grant S.R."/>
            <person name="Jones C.D."/>
            <person name="Dangl J.L."/>
        </authorList>
    </citation>
    <scope>NUCLEOTIDE SEQUENCE [LARGE SCALE GENOMIC DNA]</scope>
    <source>
        <strain evidence="1 2">M301315</strain>
    </source>
</reference>
<protein>
    <submittedName>
        <fullName evidence="1">DUF1534 domain-containing protein</fullName>
    </submittedName>
</protein>
<sequence length="68" mass="8134">MRSHRHLSFLTLQRRNALGDALRHKSAPRRLFTIGRRTFRTAYPLVLQIYVGIYNSYSQINMTYVCRF</sequence>
<name>A0AAD0PTP0_PSEAV</name>
<evidence type="ECO:0000313" key="2">
    <source>
        <dbReference type="Proteomes" id="UP000006426"/>
    </source>
</evidence>
<dbReference type="EMBL" id="CP031225">
    <property type="protein sequence ID" value="AXH58795.1"/>
    <property type="molecule type" value="Genomic_DNA"/>
</dbReference>
<organism evidence="1 2">
    <name type="scientific">Pseudomonas amygdali pv. lachrymans str. M301315</name>
    <dbReference type="NCBI Taxonomy" id="629260"/>
    <lineage>
        <taxon>Bacteria</taxon>
        <taxon>Pseudomonadati</taxon>
        <taxon>Pseudomonadota</taxon>
        <taxon>Gammaproteobacteria</taxon>
        <taxon>Pseudomonadales</taxon>
        <taxon>Pseudomonadaceae</taxon>
        <taxon>Pseudomonas</taxon>
        <taxon>Pseudomonas amygdali</taxon>
    </lineage>
</organism>
<dbReference type="AlphaFoldDB" id="A0AAD0PTP0"/>